<dbReference type="InterPro" id="IPR036640">
    <property type="entry name" value="ABC1_TM_sf"/>
</dbReference>
<dbReference type="GO" id="GO:0140359">
    <property type="term" value="F:ABC-type transporter activity"/>
    <property type="evidence" value="ECO:0007669"/>
    <property type="project" value="InterPro"/>
</dbReference>
<sequence>KGINLSGGQKSRISLARAVYQQDDVYLLDDPLSAVDAHVGRHIFNHVVGPSGLLSAKTRILVTHGLTYTKEAEEILVMSDGSIIERGKFDELLKQERVFSKLMEEYAKLSSEEEEDEDEAVDDIEKFTAKVLDESKDREDTLTKTPETETEEGEKKLIKKEGVEQGRVKSTVYLEYIRAASIPLFIAFLVTFAVYQGFQMLRSFWLSAWSNENDPAYPGEKMDQGARQGIYIALGLIESIGFMFSLAFLLYAGLNASKRLHAPLIRNLLRSPVLFFDTTPLGRILNRCSKDIETIDSQLPLNTLYFIMCIYSIITTLLVIVISTPLFIVVIIPLAVIYVLFLTFYVPTARQLKRLESVNRSPVFSHFGESIQGAASIRAYGRVGEFCLSSEEKVDTFIRCKYLNTVSNRWLAVRLEFIGNCVIFFAALFATFSKEWNWGVSAGLVGVSVSYALNITEVLNFAVRQISDVESNIVSVERVREYSETPNEVRHSIDR</sequence>
<feature type="transmembrane region" description="Helical" evidence="8">
    <location>
        <begin position="176"/>
        <end position="198"/>
    </location>
</feature>
<evidence type="ECO:0000256" key="8">
    <source>
        <dbReference type="SAM" id="Phobius"/>
    </source>
</evidence>
<keyword evidence="3" id="KW-0547">Nucleotide-binding</keyword>
<feature type="transmembrane region" description="Helical" evidence="8">
    <location>
        <begin position="299"/>
        <end position="320"/>
    </location>
</feature>
<dbReference type="Gene3D" id="3.40.50.300">
    <property type="entry name" value="P-loop containing nucleotide triphosphate hydrolases"/>
    <property type="match status" value="1"/>
</dbReference>
<evidence type="ECO:0000256" key="5">
    <source>
        <dbReference type="ARBA" id="ARBA00022989"/>
    </source>
</evidence>
<proteinExistence type="predicted"/>
<dbReference type="Pfam" id="PF00664">
    <property type="entry name" value="ABC_membrane"/>
    <property type="match status" value="1"/>
</dbReference>
<keyword evidence="2 8" id="KW-0812">Transmembrane</keyword>
<comment type="caution">
    <text evidence="10">The sequence shown here is derived from an EMBL/GenBank/DDBJ whole genome shotgun (WGS) entry which is preliminary data.</text>
</comment>
<dbReference type="SUPFAM" id="SSF52540">
    <property type="entry name" value="P-loop containing nucleoside triphosphate hydrolases"/>
    <property type="match status" value="1"/>
</dbReference>
<keyword evidence="11" id="KW-1185">Reference proteome</keyword>
<dbReference type="GO" id="GO:0005524">
    <property type="term" value="F:ATP binding"/>
    <property type="evidence" value="ECO:0007669"/>
    <property type="project" value="UniProtKB-KW"/>
</dbReference>
<dbReference type="Proteomes" id="UP001432027">
    <property type="component" value="Unassembled WGS sequence"/>
</dbReference>
<protein>
    <recommendedName>
        <fullName evidence="9">ABC transmembrane type-1 domain-containing protein</fullName>
    </recommendedName>
</protein>
<dbReference type="SUPFAM" id="SSF90123">
    <property type="entry name" value="ABC transporter transmembrane region"/>
    <property type="match status" value="1"/>
</dbReference>
<keyword evidence="1" id="KW-0813">Transport</keyword>
<dbReference type="PANTHER" id="PTHR24223">
    <property type="entry name" value="ATP-BINDING CASSETTE SUB-FAMILY C"/>
    <property type="match status" value="1"/>
</dbReference>
<dbReference type="Gene3D" id="1.20.1560.10">
    <property type="entry name" value="ABC transporter type 1, transmembrane domain"/>
    <property type="match status" value="1"/>
</dbReference>
<dbReference type="CDD" id="cd18603">
    <property type="entry name" value="ABC_6TM_MRP1_2_3_6_D2_like"/>
    <property type="match status" value="1"/>
</dbReference>
<dbReference type="InterPro" id="IPR003439">
    <property type="entry name" value="ABC_transporter-like_ATP-bd"/>
</dbReference>
<evidence type="ECO:0000256" key="6">
    <source>
        <dbReference type="ARBA" id="ARBA00023136"/>
    </source>
</evidence>
<dbReference type="InterPro" id="IPR027417">
    <property type="entry name" value="P-loop_NTPase"/>
</dbReference>
<dbReference type="GO" id="GO:0016887">
    <property type="term" value="F:ATP hydrolysis activity"/>
    <property type="evidence" value="ECO:0007669"/>
    <property type="project" value="InterPro"/>
</dbReference>
<dbReference type="PROSITE" id="PS50929">
    <property type="entry name" value="ABC_TM1F"/>
    <property type="match status" value="1"/>
</dbReference>
<dbReference type="AlphaFoldDB" id="A0AAV5SEK5"/>
<evidence type="ECO:0000313" key="11">
    <source>
        <dbReference type="Proteomes" id="UP001432027"/>
    </source>
</evidence>
<keyword evidence="5 8" id="KW-1133">Transmembrane helix</keyword>
<feature type="region of interest" description="Disordered" evidence="7">
    <location>
        <begin position="135"/>
        <end position="155"/>
    </location>
</feature>
<feature type="non-terminal residue" evidence="10">
    <location>
        <position position="495"/>
    </location>
</feature>
<name>A0AAV5SEK5_9BILA</name>
<feature type="transmembrane region" description="Helical" evidence="8">
    <location>
        <begin position="326"/>
        <end position="346"/>
    </location>
</feature>
<feature type="non-terminal residue" evidence="10">
    <location>
        <position position="1"/>
    </location>
</feature>
<dbReference type="PANTHER" id="PTHR24223:SF434">
    <property type="entry name" value="MULTIDRUG RESISTANCE PROTEIN MRP-7"/>
    <property type="match status" value="1"/>
</dbReference>
<evidence type="ECO:0000313" key="10">
    <source>
        <dbReference type="EMBL" id="GMS81781.1"/>
    </source>
</evidence>
<evidence type="ECO:0000256" key="3">
    <source>
        <dbReference type="ARBA" id="ARBA00022741"/>
    </source>
</evidence>
<evidence type="ECO:0000259" key="9">
    <source>
        <dbReference type="PROSITE" id="PS50929"/>
    </source>
</evidence>
<organism evidence="10 11">
    <name type="scientific">Pristionchus entomophagus</name>
    <dbReference type="NCBI Taxonomy" id="358040"/>
    <lineage>
        <taxon>Eukaryota</taxon>
        <taxon>Metazoa</taxon>
        <taxon>Ecdysozoa</taxon>
        <taxon>Nematoda</taxon>
        <taxon>Chromadorea</taxon>
        <taxon>Rhabditida</taxon>
        <taxon>Rhabditina</taxon>
        <taxon>Diplogasteromorpha</taxon>
        <taxon>Diplogasteroidea</taxon>
        <taxon>Neodiplogasteridae</taxon>
        <taxon>Pristionchus</taxon>
    </lineage>
</organism>
<evidence type="ECO:0000256" key="2">
    <source>
        <dbReference type="ARBA" id="ARBA00022692"/>
    </source>
</evidence>
<keyword evidence="4" id="KW-0067">ATP-binding</keyword>
<dbReference type="Pfam" id="PF00005">
    <property type="entry name" value="ABC_tran"/>
    <property type="match status" value="1"/>
</dbReference>
<gene>
    <name evidence="10" type="ORF">PENTCL1PPCAC_3956</name>
</gene>
<accession>A0AAV5SEK5</accession>
<evidence type="ECO:0000256" key="4">
    <source>
        <dbReference type="ARBA" id="ARBA00022840"/>
    </source>
</evidence>
<dbReference type="InterPro" id="IPR050173">
    <property type="entry name" value="ABC_transporter_C-like"/>
</dbReference>
<feature type="transmembrane region" description="Helical" evidence="8">
    <location>
        <begin position="411"/>
        <end position="430"/>
    </location>
</feature>
<reference evidence="10" key="1">
    <citation type="submission" date="2023-10" db="EMBL/GenBank/DDBJ databases">
        <title>Genome assembly of Pristionchus species.</title>
        <authorList>
            <person name="Yoshida K."/>
            <person name="Sommer R.J."/>
        </authorList>
    </citation>
    <scope>NUCLEOTIDE SEQUENCE</scope>
    <source>
        <strain evidence="10">RS0144</strain>
    </source>
</reference>
<evidence type="ECO:0000256" key="7">
    <source>
        <dbReference type="SAM" id="MobiDB-lite"/>
    </source>
</evidence>
<feature type="transmembrane region" description="Helical" evidence="8">
    <location>
        <begin position="436"/>
        <end position="455"/>
    </location>
</feature>
<dbReference type="GO" id="GO:0016020">
    <property type="term" value="C:membrane"/>
    <property type="evidence" value="ECO:0007669"/>
    <property type="project" value="InterPro"/>
</dbReference>
<keyword evidence="6 8" id="KW-0472">Membrane</keyword>
<dbReference type="EMBL" id="BTSX01000001">
    <property type="protein sequence ID" value="GMS81781.1"/>
    <property type="molecule type" value="Genomic_DNA"/>
</dbReference>
<feature type="transmembrane region" description="Helical" evidence="8">
    <location>
        <begin position="230"/>
        <end position="254"/>
    </location>
</feature>
<dbReference type="InterPro" id="IPR011527">
    <property type="entry name" value="ABC1_TM_dom"/>
</dbReference>
<evidence type="ECO:0000256" key="1">
    <source>
        <dbReference type="ARBA" id="ARBA00022448"/>
    </source>
</evidence>
<dbReference type="FunFam" id="1.20.1560.10:FF:000100">
    <property type="entry name" value="ABC transporter ATP-binding protein"/>
    <property type="match status" value="1"/>
</dbReference>
<feature type="domain" description="ABC transmembrane type-1" evidence="9">
    <location>
        <begin position="186"/>
        <end position="471"/>
    </location>
</feature>